<evidence type="ECO:0000313" key="2">
    <source>
        <dbReference type="Proteomes" id="UP001381693"/>
    </source>
</evidence>
<organism evidence="1 2">
    <name type="scientific">Halocaridina rubra</name>
    <name type="common">Hawaiian red shrimp</name>
    <dbReference type="NCBI Taxonomy" id="373956"/>
    <lineage>
        <taxon>Eukaryota</taxon>
        <taxon>Metazoa</taxon>
        <taxon>Ecdysozoa</taxon>
        <taxon>Arthropoda</taxon>
        <taxon>Crustacea</taxon>
        <taxon>Multicrustacea</taxon>
        <taxon>Malacostraca</taxon>
        <taxon>Eumalacostraca</taxon>
        <taxon>Eucarida</taxon>
        <taxon>Decapoda</taxon>
        <taxon>Pleocyemata</taxon>
        <taxon>Caridea</taxon>
        <taxon>Atyoidea</taxon>
        <taxon>Atyidae</taxon>
        <taxon>Halocaridina</taxon>
    </lineage>
</organism>
<proteinExistence type="predicted"/>
<protein>
    <submittedName>
        <fullName evidence="1">Calcium/calmodulin-dependent 3',5'-cyclic nucleotide phosphodiesterase 1C</fullName>
    </submittedName>
</protein>
<dbReference type="EMBL" id="JAXCGZ010006049">
    <property type="protein sequence ID" value="KAK7080218.1"/>
    <property type="molecule type" value="Genomic_DNA"/>
</dbReference>
<sequence length="159" mass="17529">MLNVSFTPGDCKPGPQHGNYELNLLVSKLSFSKNSSQNIEQGSLTILRRSSSRSLSGRGSRHSSYADDDTLDSVDLAQDALPAPDNPEACEKAALRLRGLLRALQKGEVDASVLQENLQYAAEVLESTFIDDTRSRVQLLLSHDLIFIYTFEPFNKNGD</sequence>
<evidence type="ECO:0000313" key="1">
    <source>
        <dbReference type="EMBL" id="KAK7080218.1"/>
    </source>
</evidence>
<name>A0AAN8XH43_HALRR</name>
<gene>
    <name evidence="1" type="primary">PDE1C_2</name>
    <name evidence="1" type="ORF">SK128_023932</name>
</gene>
<dbReference type="Proteomes" id="UP001381693">
    <property type="component" value="Unassembled WGS sequence"/>
</dbReference>
<keyword evidence="2" id="KW-1185">Reference proteome</keyword>
<comment type="caution">
    <text evidence="1">The sequence shown here is derived from an EMBL/GenBank/DDBJ whole genome shotgun (WGS) entry which is preliminary data.</text>
</comment>
<dbReference type="AlphaFoldDB" id="A0AAN8XH43"/>
<reference evidence="1 2" key="1">
    <citation type="submission" date="2023-11" db="EMBL/GenBank/DDBJ databases">
        <title>Halocaridina rubra genome assembly.</title>
        <authorList>
            <person name="Smith C."/>
        </authorList>
    </citation>
    <scope>NUCLEOTIDE SEQUENCE [LARGE SCALE GENOMIC DNA]</scope>
    <source>
        <strain evidence="1">EP-1</strain>
        <tissue evidence="1">Whole</tissue>
    </source>
</reference>
<accession>A0AAN8XH43</accession>